<organism evidence="2 3">
    <name type="scientific">Longivirga aurantiaca</name>
    <dbReference type="NCBI Taxonomy" id="1837743"/>
    <lineage>
        <taxon>Bacteria</taxon>
        <taxon>Bacillati</taxon>
        <taxon>Actinomycetota</taxon>
        <taxon>Actinomycetes</taxon>
        <taxon>Sporichthyales</taxon>
        <taxon>Sporichthyaceae</taxon>
        <taxon>Longivirga</taxon>
    </lineage>
</organism>
<sequence>MSIHVPVALRRAVLSLTLTEDGAVGDLQTRTDGVVHTGVDGDEMLVRWPELFLAVAHDGPGELTAAETCRRVGRWLRLRIALHDLMSLPGTPLEARARVLAKVRLRALPPDHPVHPGPSWPRRAVLGGALDVGLALRGVDDDGRPEHEAVGVLPAGVLIAAGIDVSEASMRAERHLSDMAVLASERVRRDTTSVLRPLGDADVLTLLASAELRAALVEGHGMRTAAVPVRNRGWLDLGRIDPAFAISAAEITEPDERGFIRPVLITKDEVALIRSGGDPVAQSLSDPSPEELGHPPRRRLA</sequence>
<dbReference type="Proteomes" id="UP001596138">
    <property type="component" value="Unassembled WGS sequence"/>
</dbReference>
<evidence type="ECO:0000313" key="3">
    <source>
        <dbReference type="Proteomes" id="UP001596138"/>
    </source>
</evidence>
<dbReference type="EMBL" id="JBHSTI010000008">
    <property type="protein sequence ID" value="MFC6238268.1"/>
    <property type="molecule type" value="Genomic_DNA"/>
</dbReference>
<evidence type="ECO:0000256" key="1">
    <source>
        <dbReference type="SAM" id="MobiDB-lite"/>
    </source>
</evidence>
<proteinExistence type="predicted"/>
<keyword evidence="3" id="KW-1185">Reference proteome</keyword>
<gene>
    <name evidence="2" type="ORF">ACFQGU_10285</name>
</gene>
<feature type="region of interest" description="Disordered" evidence="1">
    <location>
        <begin position="277"/>
        <end position="301"/>
    </location>
</feature>
<name>A0ABW1T2H8_9ACTN</name>
<evidence type="ECO:0000313" key="2">
    <source>
        <dbReference type="EMBL" id="MFC6238268.1"/>
    </source>
</evidence>
<dbReference type="RefSeq" id="WP_386766335.1">
    <property type="nucleotide sequence ID" value="NZ_JBHSTI010000008.1"/>
</dbReference>
<reference evidence="3" key="1">
    <citation type="journal article" date="2019" name="Int. J. Syst. Evol. Microbiol.">
        <title>The Global Catalogue of Microorganisms (GCM) 10K type strain sequencing project: providing services to taxonomists for standard genome sequencing and annotation.</title>
        <authorList>
            <consortium name="The Broad Institute Genomics Platform"/>
            <consortium name="The Broad Institute Genome Sequencing Center for Infectious Disease"/>
            <person name="Wu L."/>
            <person name="Ma J."/>
        </authorList>
    </citation>
    <scope>NUCLEOTIDE SEQUENCE [LARGE SCALE GENOMIC DNA]</scope>
    <source>
        <strain evidence="3">CGMCC 4.7317</strain>
    </source>
</reference>
<protein>
    <submittedName>
        <fullName evidence="2">Uncharacterized protein</fullName>
    </submittedName>
</protein>
<accession>A0ABW1T2H8</accession>
<comment type="caution">
    <text evidence="2">The sequence shown here is derived from an EMBL/GenBank/DDBJ whole genome shotgun (WGS) entry which is preliminary data.</text>
</comment>